<name>A0A7Y9LT93_9MICC</name>
<evidence type="ECO:0000313" key="13">
    <source>
        <dbReference type="EMBL" id="NYE95186.1"/>
    </source>
</evidence>
<feature type="transmembrane region" description="Helical" evidence="10">
    <location>
        <begin position="279"/>
        <end position="301"/>
    </location>
</feature>
<sequence length="607" mass="64706">MNDNFTEELDSVDQLNVEASPRQDSASLGESKLPISNQAQVRLEALRLLRQHRSALIKMVSLFVLAAIAGLAGPALLRLLIDDISAGTTIDQVMLIGILLLIFVLLQAVLQRFAVTASMVQGEKVFAQLREEFMEQVTSLPLSTVEKAGTGDLVSRTTNDVEAVSFAVRFAVPQILVGAVTLLLTVVAAVVISPITAVSLLAGLPLLIPITRWYLKRSAAGYATEREAYSVINGAISESVEGAMTVDALNLGAQRRKKMGAGLSGAFNAERYTLWLRSWLFPITEFAFWLPVAVVLVWGGWLASQGIVSAGVVAAVALYAVQMVDPVNTLIMWLDELQVGAASLARITGIKEVAPDRITTDAVPENDDIVVSGARYAYREGHDVLHGVDLTLRRGERLAVVGPSGAGKSTLGRLIAGIHPPTAGSVTVGGVPLVDRPLDQLRTEVVLVTQEHHVFVGSVTDNVRLGRADASVSEVEKALADVGALAWAQALPEGLETEVGSGAYALTPAQAQEIALARLVLADPHTLVLDEATSLIDPQAARDLERSLNAVLSGRTVVAIAHRLHTAHDADRVAVVDGGRITEIGSHDELLALEGSYAALWHSWRTE</sequence>
<proteinExistence type="predicted"/>
<dbReference type="PANTHER" id="PTHR24221">
    <property type="entry name" value="ATP-BINDING CASSETTE SUB-FAMILY B"/>
    <property type="match status" value="1"/>
</dbReference>
<organism evidence="13 14">
    <name type="scientific">Psychromicrobium silvestre</name>
    <dbReference type="NCBI Taxonomy" id="1645614"/>
    <lineage>
        <taxon>Bacteria</taxon>
        <taxon>Bacillati</taxon>
        <taxon>Actinomycetota</taxon>
        <taxon>Actinomycetes</taxon>
        <taxon>Micrococcales</taxon>
        <taxon>Micrococcaceae</taxon>
        <taxon>Psychromicrobium</taxon>
    </lineage>
</organism>
<keyword evidence="4" id="KW-0997">Cell inner membrane</keyword>
<evidence type="ECO:0000256" key="8">
    <source>
        <dbReference type="ARBA" id="ARBA00022989"/>
    </source>
</evidence>
<dbReference type="GO" id="GO:0005886">
    <property type="term" value="C:plasma membrane"/>
    <property type="evidence" value="ECO:0007669"/>
    <property type="project" value="UniProtKB-SubCell"/>
</dbReference>
<keyword evidence="14" id="KW-1185">Reference proteome</keyword>
<evidence type="ECO:0000256" key="9">
    <source>
        <dbReference type="ARBA" id="ARBA00023136"/>
    </source>
</evidence>
<feature type="domain" description="ABC transporter" evidence="11">
    <location>
        <begin position="364"/>
        <end position="603"/>
    </location>
</feature>
<dbReference type="Pfam" id="PF00005">
    <property type="entry name" value="ABC_tran"/>
    <property type="match status" value="1"/>
</dbReference>
<evidence type="ECO:0000259" key="12">
    <source>
        <dbReference type="PROSITE" id="PS50929"/>
    </source>
</evidence>
<dbReference type="GO" id="GO:0140359">
    <property type="term" value="F:ABC-type transporter activity"/>
    <property type="evidence" value="ECO:0007669"/>
    <property type="project" value="InterPro"/>
</dbReference>
<dbReference type="AlphaFoldDB" id="A0A7Y9LT93"/>
<keyword evidence="9 10" id="KW-0472">Membrane</keyword>
<keyword evidence="6" id="KW-0547">Nucleotide-binding</keyword>
<dbReference type="InterPro" id="IPR039421">
    <property type="entry name" value="Type_1_exporter"/>
</dbReference>
<dbReference type="Proteomes" id="UP000521748">
    <property type="component" value="Unassembled WGS sequence"/>
</dbReference>
<keyword evidence="7" id="KW-0067">ATP-binding</keyword>
<dbReference type="Gene3D" id="1.20.1560.10">
    <property type="entry name" value="ABC transporter type 1, transmembrane domain"/>
    <property type="match status" value="1"/>
</dbReference>
<dbReference type="SUPFAM" id="SSF90123">
    <property type="entry name" value="ABC transporter transmembrane region"/>
    <property type="match status" value="1"/>
</dbReference>
<evidence type="ECO:0000259" key="11">
    <source>
        <dbReference type="PROSITE" id="PS50893"/>
    </source>
</evidence>
<dbReference type="Gene3D" id="3.40.50.300">
    <property type="entry name" value="P-loop containing nucleotide triphosphate hydrolases"/>
    <property type="match status" value="1"/>
</dbReference>
<feature type="transmembrane region" description="Helical" evidence="10">
    <location>
        <begin position="307"/>
        <end position="324"/>
    </location>
</feature>
<feature type="transmembrane region" description="Helical" evidence="10">
    <location>
        <begin position="93"/>
        <end position="110"/>
    </location>
</feature>
<reference evidence="13 14" key="1">
    <citation type="submission" date="2020-07" db="EMBL/GenBank/DDBJ databases">
        <title>Sequencing the genomes of 1000 actinobacteria strains.</title>
        <authorList>
            <person name="Klenk H.-P."/>
        </authorList>
    </citation>
    <scope>NUCLEOTIDE SEQUENCE [LARGE SCALE GENOMIC DNA]</scope>
    <source>
        <strain evidence="13 14">DSM 102047</strain>
    </source>
</reference>
<feature type="domain" description="ABC transmembrane type-1" evidence="12">
    <location>
        <begin position="62"/>
        <end position="338"/>
    </location>
</feature>
<evidence type="ECO:0000256" key="7">
    <source>
        <dbReference type="ARBA" id="ARBA00022840"/>
    </source>
</evidence>
<dbReference type="GO" id="GO:0016887">
    <property type="term" value="F:ATP hydrolysis activity"/>
    <property type="evidence" value="ECO:0007669"/>
    <property type="project" value="InterPro"/>
</dbReference>
<evidence type="ECO:0000256" key="4">
    <source>
        <dbReference type="ARBA" id="ARBA00022519"/>
    </source>
</evidence>
<evidence type="ECO:0000256" key="5">
    <source>
        <dbReference type="ARBA" id="ARBA00022692"/>
    </source>
</evidence>
<protein>
    <submittedName>
        <fullName evidence="13">ABC-type multidrug transport system fused ATPase/permease subunit</fullName>
    </submittedName>
</protein>
<evidence type="ECO:0000256" key="10">
    <source>
        <dbReference type="SAM" id="Phobius"/>
    </source>
</evidence>
<keyword evidence="3" id="KW-1003">Cell membrane</keyword>
<dbReference type="InterPro" id="IPR003439">
    <property type="entry name" value="ABC_transporter-like_ATP-bd"/>
</dbReference>
<dbReference type="EMBL" id="JACBYQ010000001">
    <property type="protein sequence ID" value="NYE95186.1"/>
    <property type="molecule type" value="Genomic_DNA"/>
</dbReference>
<dbReference type="InterPro" id="IPR011527">
    <property type="entry name" value="ABC1_TM_dom"/>
</dbReference>
<evidence type="ECO:0000256" key="2">
    <source>
        <dbReference type="ARBA" id="ARBA00022448"/>
    </source>
</evidence>
<keyword evidence="5 10" id="KW-0812">Transmembrane</keyword>
<dbReference type="PROSITE" id="PS50893">
    <property type="entry name" value="ABC_TRANSPORTER_2"/>
    <property type="match status" value="1"/>
</dbReference>
<dbReference type="PANTHER" id="PTHR24221:SF654">
    <property type="entry name" value="ATP-BINDING CASSETTE SUB-FAMILY B MEMBER 6"/>
    <property type="match status" value="1"/>
</dbReference>
<dbReference type="PROSITE" id="PS50929">
    <property type="entry name" value="ABC_TM1F"/>
    <property type="match status" value="1"/>
</dbReference>
<gene>
    <name evidence="13" type="ORF">FHU41_001407</name>
</gene>
<evidence type="ECO:0000313" key="14">
    <source>
        <dbReference type="Proteomes" id="UP000521748"/>
    </source>
</evidence>
<dbReference type="FunFam" id="3.40.50.300:FF:001001">
    <property type="entry name" value="Multidrug ABC transporter ATP-binding protein"/>
    <property type="match status" value="1"/>
</dbReference>
<dbReference type="GO" id="GO:0034040">
    <property type="term" value="F:ATPase-coupled lipid transmembrane transporter activity"/>
    <property type="evidence" value="ECO:0007669"/>
    <property type="project" value="TreeGrafter"/>
</dbReference>
<evidence type="ECO:0000256" key="6">
    <source>
        <dbReference type="ARBA" id="ARBA00022741"/>
    </source>
</evidence>
<dbReference type="CDD" id="cd07346">
    <property type="entry name" value="ABC_6TM_exporters"/>
    <property type="match status" value="1"/>
</dbReference>
<dbReference type="SMART" id="SM00382">
    <property type="entry name" value="AAA"/>
    <property type="match status" value="1"/>
</dbReference>
<accession>A0A7Y9LT93</accession>
<evidence type="ECO:0000256" key="1">
    <source>
        <dbReference type="ARBA" id="ARBA00004651"/>
    </source>
</evidence>
<dbReference type="InterPro" id="IPR027417">
    <property type="entry name" value="P-loop_NTPase"/>
</dbReference>
<keyword evidence="2" id="KW-0813">Transport</keyword>
<dbReference type="Pfam" id="PF00664">
    <property type="entry name" value="ABC_membrane"/>
    <property type="match status" value="1"/>
</dbReference>
<keyword evidence="8 10" id="KW-1133">Transmembrane helix</keyword>
<dbReference type="SUPFAM" id="SSF52540">
    <property type="entry name" value="P-loop containing nucleoside triphosphate hydrolases"/>
    <property type="match status" value="1"/>
</dbReference>
<dbReference type="InterPro" id="IPR003593">
    <property type="entry name" value="AAA+_ATPase"/>
</dbReference>
<dbReference type="InterPro" id="IPR036640">
    <property type="entry name" value="ABC1_TM_sf"/>
</dbReference>
<comment type="subcellular location">
    <subcellularLocation>
        <location evidence="1">Cell membrane</location>
        <topology evidence="1">Multi-pass membrane protein</topology>
    </subcellularLocation>
</comment>
<feature type="transmembrane region" description="Helical" evidence="10">
    <location>
        <begin position="56"/>
        <end position="81"/>
    </location>
</feature>
<dbReference type="GO" id="GO:0005524">
    <property type="term" value="F:ATP binding"/>
    <property type="evidence" value="ECO:0007669"/>
    <property type="project" value="UniProtKB-KW"/>
</dbReference>
<feature type="transmembrane region" description="Helical" evidence="10">
    <location>
        <begin position="175"/>
        <end position="208"/>
    </location>
</feature>
<comment type="caution">
    <text evidence="13">The sequence shown here is derived from an EMBL/GenBank/DDBJ whole genome shotgun (WGS) entry which is preliminary data.</text>
</comment>
<evidence type="ECO:0000256" key="3">
    <source>
        <dbReference type="ARBA" id="ARBA00022475"/>
    </source>
</evidence>